<proteinExistence type="predicted"/>
<name>A0A4R4Y6A7_9PSEU</name>
<dbReference type="Proteomes" id="UP000294947">
    <property type="component" value="Unassembled WGS sequence"/>
</dbReference>
<dbReference type="RefSeq" id="WP_132493241.1">
    <property type="nucleotide sequence ID" value="NZ_SMKW01000074.1"/>
</dbReference>
<evidence type="ECO:0008006" key="3">
    <source>
        <dbReference type="Google" id="ProtNLM"/>
    </source>
</evidence>
<comment type="caution">
    <text evidence="1">The sequence shown here is derived from an EMBL/GenBank/DDBJ whole genome shotgun (WGS) entry which is preliminary data.</text>
</comment>
<accession>A0A4R4Y6A7</accession>
<evidence type="ECO:0000313" key="1">
    <source>
        <dbReference type="EMBL" id="TDD39806.1"/>
    </source>
</evidence>
<sequence>MTAATQTVVTAIVDKRFHYSPPAAMDDLIRAVVDEPHHLNSSQVYVWDRPCRSWRADDGPAFPKSRLVVYTLPEFGWGALNHVDADNDEVVDSYNPDNPPHIPQLWFDPDGQLQYPATAAIPLDHVRNAVAEFCLTGKRPTCVRWQPGRWF</sequence>
<dbReference type="InterPro" id="IPR025680">
    <property type="entry name" value="DddI"/>
</dbReference>
<dbReference type="Pfam" id="PF14430">
    <property type="entry name" value="Imm1"/>
    <property type="match status" value="1"/>
</dbReference>
<dbReference type="EMBL" id="SMKW01000074">
    <property type="protein sequence ID" value="TDD39806.1"/>
    <property type="molecule type" value="Genomic_DNA"/>
</dbReference>
<dbReference type="AlphaFoldDB" id="A0A4R4Y6A7"/>
<organism evidence="1 2">
    <name type="scientific">Saccharopolyspora elongata</name>
    <dbReference type="NCBI Taxonomy" id="2530387"/>
    <lineage>
        <taxon>Bacteria</taxon>
        <taxon>Bacillati</taxon>
        <taxon>Actinomycetota</taxon>
        <taxon>Actinomycetes</taxon>
        <taxon>Pseudonocardiales</taxon>
        <taxon>Pseudonocardiaceae</taxon>
        <taxon>Saccharopolyspora</taxon>
    </lineage>
</organism>
<dbReference type="OrthoDB" id="5186484at2"/>
<protein>
    <recommendedName>
        <fullName evidence="3">Immunity protein Imm1</fullName>
    </recommendedName>
</protein>
<evidence type="ECO:0000313" key="2">
    <source>
        <dbReference type="Proteomes" id="UP000294947"/>
    </source>
</evidence>
<reference evidence="1 2" key="1">
    <citation type="submission" date="2019-03" db="EMBL/GenBank/DDBJ databases">
        <title>Draft genome sequences of novel Actinobacteria.</title>
        <authorList>
            <person name="Sahin N."/>
            <person name="Ay H."/>
            <person name="Saygin H."/>
        </authorList>
    </citation>
    <scope>NUCLEOTIDE SEQUENCE [LARGE SCALE GENOMIC DNA]</scope>
    <source>
        <strain evidence="1 2">7K502</strain>
    </source>
</reference>
<keyword evidence="2" id="KW-1185">Reference proteome</keyword>
<gene>
    <name evidence="1" type="ORF">E1288_36440</name>
</gene>